<evidence type="ECO:0000313" key="3">
    <source>
        <dbReference type="Proteomes" id="UP000663881"/>
    </source>
</evidence>
<organism evidence="2 3">
    <name type="scientific">Adineta steineri</name>
    <dbReference type="NCBI Taxonomy" id="433720"/>
    <lineage>
        <taxon>Eukaryota</taxon>
        <taxon>Metazoa</taxon>
        <taxon>Spiralia</taxon>
        <taxon>Gnathifera</taxon>
        <taxon>Rotifera</taxon>
        <taxon>Eurotatoria</taxon>
        <taxon>Bdelloidea</taxon>
        <taxon>Adinetida</taxon>
        <taxon>Adinetidae</taxon>
        <taxon>Adineta</taxon>
    </lineage>
</organism>
<feature type="transmembrane region" description="Helical" evidence="1">
    <location>
        <begin position="6"/>
        <end position="25"/>
    </location>
</feature>
<evidence type="ECO:0000313" key="2">
    <source>
        <dbReference type="EMBL" id="CAF4403637.1"/>
    </source>
</evidence>
<reference evidence="2" key="1">
    <citation type="submission" date="2021-02" db="EMBL/GenBank/DDBJ databases">
        <authorList>
            <person name="Nowell W R."/>
        </authorList>
    </citation>
    <scope>NUCLEOTIDE SEQUENCE</scope>
</reference>
<gene>
    <name evidence="2" type="ORF">OKA104_LOCUS51538</name>
</gene>
<accession>A0A820P6Y5</accession>
<comment type="caution">
    <text evidence="2">The sequence shown here is derived from an EMBL/GenBank/DDBJ whole genome shotgun (WGS) entry which is preliminary data.</text>
</comment>
<dbReference type="AlphaFoldDB" id="A0A820P6Y5"/>
<sequence length="39" mass="4677">FTLGFYYVLPLLIIGICYLRVLMYVRRSGYRMVKRLVSC</sequence>
<name>A0A820P6Y5_9BILA</name>
<evidence type="ECO:0000256" key="1">
    <source>
        <dbReference type="SAM" id="Phobius"/>
    </source>
</evidence>
<protein>
    <submittedName>
        <fullName evidence="2">Uncharacterized protein</fullName>
    </submittedName>
</protein>
<keyword evidence="1" id="KW-0472">Membrane</keyword>
<keyword evidence="1" id="KW-0812">Transmembrane</keyword>
<proteinExistence type="predicted"/>
<dbReference type="EMBL" id="CAJOAY010028128">
    <property type="protein sequence ID" value="CAF4403637.1"/>
    <property type="molecule type" value="Genomic_DNA"/>
</dbReference>
<keyword evidence="1" id="KW-1133">Transmembrane helix</keyword>
<dbReference type="Proteomes" id="UP000663881">
    <property type="component" value="Unassembled WGS sequence"/>
</dbReference>
<feature type="non-terminal residue" evidence="2">
    <location>
        <position position="1"/>
    </location>
</feature>